<dbReference type="InterPro" id="IPR036728">
    <property type="entry name" value="PBP_GOBP_sf"/>
</dbReference>
<keyword evidence="3" id="KW-0964">Secreted</keyword>
<dbReference type="CDD" id="cd23992">
    <property type="entry name" value="PBP_GOBP"/>
    <property type="match status" value="1"/>
</dbReference>
<evidence type="ECO:0000313" key="7">
    <source>
        <dbReference type="Proteomes" id="UP001153620"/>
    </source>
</evidence>
<evidence type="ECO:0000256" key="1">
    <source>
        <dbReference type="ARBA" id="ARBA00004613"/>
    </source>
</evidence>
<dbReference type="AlphaFoldDB" id="A0A9N9WS06"/>
<evidence type="ECO:0000256" key="4">
    <source>
        <dbReference type="ARBA" id="ARBA00022729"/>
    </source>
</evidence>
<accession>A0A9N9WS06</accession>
<feature type="chain" id="PRO_5040349205" evidence="5">
    <location>
        <begin position="17"/>
        <end position="136"/>
    </location>
</feature>
<proteinExistence type="inferred from homology"/>
<dbReference type="GO" id="GO:0005615">
    <property type="term" value="C:extracellular space"/>
    <property type="evidence" value="ECO:0007669"/>
    <property type="project" value="TreeGrafter"/>
</dbReference>
<keyword evidence="7" id="KW-1185">Reference proteome</keyword>
<dbReference type="PANTHER" id="PTHR11857">
    <property type="entry name" value="ODORANT BINDING PROTEIN-RELATED"/>
    <property type="match status" value="1"/>
</dbReference>
<evidence type="ECO:0000256" key="5">
    <source>
        <dbReference type="SAM" id="SignalP"/>
    </source>
</evidence>
<name>A0A9N9WS06_9DIPT</name>
<dbReference type="GO" id="GO:0007608">
    <property type="term" value="P:sensory perception of smell"/>
    <property type="evidence" value="ECO:0007669"/>
    <property type="project" value="TreeGrafter"/>
</dbReference>
<gene>
    <name evidence="6" type="ORF">CHIRRI_LOCUS4832</name>
</gene>
<dbReference type="PANTHER" id="PTHR11857:SF43">
    <property type="entry name" value="GEO07291P1-RELATED"/>
    <property type="match status" value="1"/>
</dbReference>
<dbReference type="SMART" id="SM00708">
    <property type="entry name" value="PhBP"/>
    <property type="match status" value="1"/>
</dbReference>
<evidence type="ECO:0000313" key="6">
    <source>
        <dbReference type="EMBL" id="CAG9801912.1"/>
    </source>
</evidence>
<dbReference type="SUPFAM" id="SSF47565">
    <property type="entry name" value="Insect pheromone/odorant-binding proteins"/>
    <property type="match status" value="1"/>
</dbReference>
<dbReference type="GO" id="GO:0005549">
    <property type="term" value="F:odorant binding"/>
    <property type="evidence" value="ECO:0007669"/>
    <property type="project" value="InterPro"/>
</dbReference>
<comment type="similarity">
    <text evidence="2">Belongs to the PBP/GOBP family.</text>
</comment>
<dbReference type="OrthoDB" id="7665616at2759"/>
<dbReference type="EMBL" id="OU895878">
    <property type="protein sequence ID" value="CAG9801912.1"/>
    <property type="molecule type" value="Genomic_DNA"/>
</dbReference>
<sequence>MKVLVLIVAAFVAVNAQTADQKEKVKHHVKVCSEKVGIPEDEGKNLVYKVITDNKESYQCFAKCFLEQSGFTDAAGNFQRQVIFDKLSIALGGTEDAEVVTNLNELIDTCTKLTGSGECGTAFEVQNCYWRKIHGH</sequence>
<feature type="signal peptide" evidence="5">
    <location>
        <begin position="1"/>
        <end position="16"/>
    </location>
</feature>
<comment type="subcellular location">
    <subcellularLocation>
        <location evidence="1">Secreted</location>
    </subcellularLocation>
</comment>
<keyword evidence="4 5" id="KW-0732">Signal</keyword>
<evidence type="ECO:0000256" key="2">
    <source>
        <dbReference type="ARBA" id="ARBA00008098"/>
    </source>
</evidence>
<dbReference type="Pfam" id="PF01395">
    <property type="entry name" value="PBP_GOBP"/>
    <property type="match status" value="1"/>
</dbReference>
<reference evidence="6" key="1">
    <citation type="submission" date="2022-01" db="EMBL/GenBank/DDBJ databases">
        <authorList>
            <person name="King R."/>
        </authorList>
    </citation>
    <scope>NUCLEOTIDE SEQUENCE</scope>
</reference>
<protein>
    <submittedName>
        <fullName evidence="6">Uncharacterized protein</fullName>
    </submittedName>
</protein>
<organism evidence="6 7">
    <name type="scientific">Chironomus riparius</name>
    <dbReference type="NCBI Taxonomy" id="315576"/>
    <lineage>
        <taxon>Eukaryota</taxon>
        <taxon>Metazoa</taxon>
        <taxon>Ecdysozoa</taxon>
        <taxon>Arthropoda</taxon>
        <taxon>Hexapoda</taxon>
        <taxon>Insecta</taxon>
        <taxon>Pterygota</taxon>
        <taxon>Neoptera</taxon>
        <taxon>Endopterygota</taxon>
        <taxon>Diptera</taxon>
        <taxon>Nematocera</taxon>
        <taxon>Chironomoidea</taxon>
        <taxon>Chironomidae</taxon>
        <taxon>Chironominae</taxon>
        <taxon>Chironomus</taxon>
    </lineage>
</organism>
<evidence type="ECO:0000256" key="3">
    <source>
        <dbReference type="ARBA" id="ARBA00022525"/>
    </source>
</evidence>
<reference evidence="6" key="2">
    <citation type="submission" date="2022-10" db="EMBL/GenBank/DDBJ databases">
        <authorList>
            <consortium name="ENA_rothamsted_submissions"/>
            <consortium name="culmorum"/>
            <person name="King R."/>
        </authorList>
    </citation>
    <scope>NUCLEOTIDE SEQUENCE</scope>
</reference>
<dbReference type="Gene3D" id="1.10.238.20">
    <property type="entry name" value="Pheromone/general odorant binding protein domain"/>
    <property type="match status" value="1"/>
</dbReference>
<dbReference type="Proteomes" id="UP001153620">
    <property type="component" value="Chromosome 2"/>
</dbReference>
<dbReference type="InterPro" id="IPR006170">
    <property type="entry name" value="PBP/GOBP"/>
</dbReference>